<protein>
    <recommendedName>
        <fullName evidence="3">Pre-toxin TG domain-containing protein</fullName>
    </recommendedName>
</protein>
<evidence type="ECO:0000313" key="4">
    <source>
        <dbReference type="EMBL" id="KDA54433.1"/>
    </source>
</evidence>
<feature type="domain" description="Pre-toxin TG" evidence="3">
    <location>
        <begin position="609"/>
        <end position="664"/>
    </location>
</feature>
<organism evidence="4 5">
    <name type="scientific">Thermoanaerobaculum aquaticum</name>
    <dbReference type="NCBI Taxonomy" id="1312852"/>
    <lineage>
        <taxon>Bacteria</taxon>
        <taxon>Pseudomonadati</taxon>
        <taxon>Acidobacteriota</taxon>
        <taxon>Thermoanaerobaculia</taxon>
        <taxon>Thermoanaerobaculales</taxon>
        <taxon>Thermoanaerobaculaceae</taxon>
        <taxon>Thermoanaerobaculum</taxon>
    </lineage>
</organism>
<dbReference type="Pfam" id="PF14449">
    <property type="entry name" value="PT-TG"/>
    <property type="match status" value="1"/>
</dbReference>
<proteinExistence type="predicted"/>
<reference evidence="4 5" key="1">
    <citation type="submission" date="2014-04" db="EMBL/GenBank/DDBJ databases">
        <title>The Genome Sequence of Thermoanaerobaculum aquaticum MP-01, The First Cultivated Group 23 Acidobacterium.</title>
        <authorList>
            <person name="Stamps B.W."/>
            <person name="Losey N.A."/>
            <person name="Lawson P.A."/>
            <person name="Stevenson B.S."/>
        </authorList>
    </citation>
    <scope>NUCLEOTIDE SEQUENCE [LARGE SCALE GENOMIC DNA]</scope>
    <source>
        <strain evidence="4 5">MP-01</strain>
    </source>
</reference>
<evidence type="ECO:0000259" key="3">
    <source>
        <dbReference type="Pfam" id="PF14449"/>
    </source>
</evidence>
<dbReference type="InterPro" id="IPR022385">
    <property type="entry name" value="Rhs_assc_core"/>
</dbReference>
<dbReference type="NCBIfam" id="TIGR03696">
    <property type="entry name" value="Rhs_assc_core"/>
    <property type="match status" value="1"/>
</dbReference>
<evidence type="ECO:0000256" key="1">
    <source>
        <dbReference type="ARBA" id="ARBA00004613"/>
    </source>
</evidence>
<comment type="subcellular location">
    <subcellularLocation>
        <location evidence="1">Secreted</location>
    </subcellularLocation>
</comment>
<dbReference type="PANTHER" id="PTHR32305:SF15">
    <property type="entry name" value="PROTEIN RHSA-RELATED"/>
    <property type="match status" value="1"/>
</dbReference>
<accession>A0A062XUD7</accession>
<dbReference type="GO" id="GO:0005576">
    <property type="term" value="C:extracellular region"/>
    <property type="evidence" value="ECO:0007669"/>
    <property type="project" value="UniProtKB-SubCell"/>
</dbReference>
<comment type="caution">
    <text evidence="4">The sequence shown here is derived from an EMBL/GenBank/DDBJ whole genome shotgun (WGS) entry which is preliminary data.</text>
</comment>
<dbReference type="STRING" id="1312852.EG19_12010"/>
<dbReference type="AlphaFoldDB" id="A0A062XUD7"/>
<evidence type="ECO:0000256" key="2">
    <source>
        <dbReference type="ARBA" id="ARBA00022525"/>
    </source>
</evidence>
<dbReference type="InterPro" id="IPR027797">
    <property type="entry name" value="PT-TG_dom"/>
</dbReference>
<dbReference type="Gene3D" id="2.180.10.10">
    <property type="entry name" value="RHS repeat-associated core"/>
    <property type="match status" value="2"/>
</dbReference>
<evidence type="ECO:0000313" key="5">
    <source>
        <dbReference type="Proteomes" id="UP000027284"/>
    </source>
</evidence>
<dbReference type="InterPro" id="IPR050708">
    <property type="entry name" value="T6SS_VgrG/RHS"/>
</dbReference>
<keyword evidence="5" id="KW-1185">Reference proteome</keyword>
<name>A0A062XUD7_9BACT</name>
<dbReference type="EMBL" id="JMFG01000008">
    <property type="protein sequence ID" value="KDA54433.1"/>
    <property type="molecule type" value="Genomic_DNA"/>
</dbReference>
<dbReference type="OrthoDB" id="9182053at2"/>
<dbReference type="PANTHER" id="PTHR32305">
    <property type="match status" value="1"/>
</dbReference>
<gene>
    <name evidence="4" type="ORF">EG19_12010</name>
</gene>
<keyword evidence="2" id="KW-0964">Secreted</keyword>
<dbReference type="Proteomes" id="UP000027284">
    <property type="component" value="Unassembled WGS sequence"/>
</dbReference>
<sequence length="830" mass="91718">MARPSGRQHATSETFSYYPDGTIKTWTTRDGVVIRYTSDPGNRMIAAVPALAAGMALASSMAPLDGGERLARRSTFRLCEARVQAHTPELISGMGWSFALDAGQRLAGAFAGAGSLRESDSQESFERFRFAYGEGDGLSRMVREGAGEAVGFEVGVGGRIASRGGVAYLYDRSGRRVEDERFSYVWDWRGRLVQVDIKPGSGVRDASGRLLEGHRILYEHDALGRLLHRIHLGPLPQGERDEAKRPFVAKTRFFWEGNRLLAEEGLNFQGGLLWRKSYLSGPQRLDDVVQIKVETFAASDPTKPTSVRVYTVLKDELGSVVGLVEERAGSSPERPPMPVRYLYTPYAEAHWEVGPEVREVRFDKELTAVVTDGGTVTRVVADEGKAAKGGLRITMALPVDAATLGEGVMVEKLVPGEGWKPVSQSEVVVAPTRAPPDHTAQDLPPGIDILALAGWPRGASFRVRLTQALADLAGRPLAEEQSVVWSIPEGRDEVVFAQTFPVSYDTIQAASDTLGGAIPGGQTLLFHGLWTDPATGLAYARNRWYDPRTASWLSEDPLRDLDSPNLYAYVSWQPQMYRDPMGTCRWNDWECWGWVAEEFGKNIVTDPNAQSTALGFTPVVGDIKDWQEAITGVDLITGERLAWWERGATVVAGLAPVVSGKGLRELAGLKKLADQPALPPGRVAKALPAGHAPKALPGWKLPVAYDPRVKRWRDLQTGQFTKPPIVIGENMERVREYARQIGAQTIEDFVTEWSFGANREWIRQMKAEGRQVIDTGPDFARRVERLEKGKVPWSDVYNMERMELKGYGNYKRVFRRFGKWRGGVPGLDKS</sequence>
<dbReference type="RefSeq" id="WP_152543900.1">
    <property type="nucleotide sequence ID" value="NZ_JMFG01000008.1"/>
</dbReference>